<dbReference type="InterPro" id="IPR027417">
    <property type="entry name" value="P-loop_NTPase"/>
</dbReference>
<reference evidence="3" key="1">
    <citation type="submission" date="2017-05" db="EMBL/GenBank/DDBJ databases">
        <authorList>
            <person name="Rodrigo-Torres L."/>
            <person name="Arahal R. D."/>
            <person name="Lucena T."/>
        </authorList>
    </citation>
    <scope>NUCLEOTIDE SEQUENCE [LARGE SCALE GENOMIC DNA]</scope>
    <source>
        <strain evidence="3">CECT 8649</strain>
    </source>
</reference>
<dbReference type="Pfam" id="PF12705">
    <property type="entry name" value="PDDEXK_1"/>
    <property type="match status" value="1"/>
</dbReference>
<dbReference type="InterPro" id="IPR011604">
    <property type="entry name" value="PDDEXK-like_dom_sf"/>
</dbReference>
<evidence type="ECO:0000259" key="1">
    <source>
        <dbReference type="Pfam" id="PF12705"/>
    </source>
</evidence>
<dbReference type="InterPro" id="IPR038726">
    <property type="entry name" value="PDDEXK_AddAB-type"/>
</dbReference>
<evidence type="ECO:0000313" key="2">
    <source>
        <dbReference type="EMBL" id="SMX26222.1"/>
    </source>
</evidence>
<dbReference type="RefSeq" id="WP_099241915.1">
    <property type="nucleotide sequence ID" value="NZ_FXXP01000001.1"/>
</dbReference>
<protein>
    <submittedName>
        <fullName evidence="2">PD-(D/E)XK nuclease superfamily protein</fullName>
    </submittedName>
</protein>
<keyword evidence="3" id="KW-1185">Reference proteome</keyword>
<accession>A0A238J8F3</accession>
<dbReference type="Gene3D" id="3.90.320.10">
    <property type="match status" value="1"/>
</dbReference>
<name>A0A238J8F3_9RHOB</name>
<dbReference type="Proteomes" id="UP000225972">
    <property type="component" value="Unassembled WGS sequence"/>
</dbReference>
<dbReference type="InterPro" id="IPR014153">
    <property type="entry name" value="Ds_break_AddB"/>
</dbReference>
<dbReference type="SUPFAM" id="SSF52540">
    <property type="entry name" value="P-loop containing nucleoside triphosphate hydrolases"/>
    <property type="match status" value="1"/>
</dbReference>
<dbReference type="EMBL" id="FXXP01000001">
    <property type="protein sequence ID" value="SMX26222.1"/>
    <property type="molecule type" value="Genomic_DNA"/>
</dbReference>
<gene>
    <name evidence="2" type="ORF">TRP8649_00295</name>
</gene>
<dbReference type="InterPro" id="IPR011335">
    <property type="entry name" value="Restrct_endonuc-II-like"/>
</dbReference>
<evidence type="ECO:0000313" key="3">
    <source>
        <dbReference type="Proteomes" id="UP000225972"/>
    </source>
</evidence>
<dbReference type="AlphaFoldDB" id="A0A238J8F3"/>
<feature type="domain" description="PD-(D/E)XK endonuclease-like" evidence="1">
    <location>
        <begin position="704"/>
        <end position="909"/>
    </location>
</feature>
<dbReference type="OrthoDB" id="9780606at2"/>
<proteinExistence type="predicted"/>
<dbReference type="NCBIfam" id="TIGR02786">
    <property type="entry name" value="addB_alphas"/>
    <property type="match status" value="1"/>
</dbReference>
<sequence length="974" mass="108139">MFEQPGPRLFGLPPGVDFAQALVDGLQARTASPIELAQTELYVSTERMARRLRQIFDAGPASLLPQIRLVTNLADPVTRTQLPDPEPALRRRLELTGLVSKLLDAQPDLAPRSALFDLADSLSSLMEEMQGEGVPPEAIANLDVTDQSGHWQRALSFLKIVQHYFDDEGTPDRPAFNRLALQLRLAAWEENPPQHPIIIAGSTGSRGTTAEFMRAVATLPQGALILPGFDFDMTRDVWDRLDEPLSGEDHPQFRFAKLVTQLGCTPSDVAPWTETPAPTPDRNKLISLALCPAPVTHQWMSQGPKLPDLREATKDMTLVRAPTLRDEALAIALRLRQAAEDGTTAALITPDRMLSRQVTSTLDRWGILPDDSAGVPAQLTPPGRFLRHVAALYTTPLSAEALLTLLKHPLTHAGAGRGQHLQNTRNLELHIRKKAWPFPRTDLIGAWGDSVDQQAWTNWVITQFCDKNTGEIRPLSDWIEDTITLAERISAGSEAEGSGTLWQENAGRKLWDITSELRDEAGYGADLDARDFNDLFGAVIAKGEVRDRDKPHPHILIWGTLEARVMGADLLILAGLNEGSWPEMPGADPWLNRKMRAEAGLLLPERRIGLAAHDFQQAVAGKEVWLTRSLKSDEAETVPSRWINRLTNLMTGLPKRSGPAALAEMKHRGSYWLDLAEASETPLPAPLATRPSPAPPIPARPHKLSVTEIKKLVRDPYAIYARHSLRLRPLDPLMRAPDALMRGVLLHEVLEQFVKDSVQSPDQLTVEALNEQAHAHIANPDEVPFPTIRQLWLSRMQRVADWFVETEKQRQNAATPAKYEVRGKAQIPELDFTLTGTADRIDIDERGGAHIYDYKTGQAPTAKEQEFFDKQLLLEAAMVTRGGFADIDPRHVERALFISLKPGDPKEVAAPLLDMPPDKVWAEFTALIGSYLSPEQGFTARRALMKDTDFAEYDHLSRFGEWDVTDAAEPEALT</sequence>
<dbReference type="SUPFAM" id="SSF52980">
    <property type="entry name" value="Restriction endonuclease-like"/>
    <property type="match status" value="1"/>
</dbReference>
<organism evidence="2 3">
    <name type="scientific">Pelagimonas phthalicica</name>
    <dbReference type="NCBI Taxonomy" id="1037362"/>
    <lineage>
        <taxon>Bacteria</taxon>
        <taxon>Pseudomonadati</taxon>
        <taxon>Pseudomonadota</taxon>
        <taxon>Alphaproteobacteria</taxon>
        <taxon>Rhodobacterales</taxon>
        <taxon>Roseobacteraceae</taxon>
        <taxon>Pelagimonas</taxon>
    </lineage>
</organism>